<dbReference type="CDD" id="cd00761">
    <property type="entry name" value="Glyco_tranf_GTA_type"/>
    <property type="match status" value="1"/>
</dbReference>
<evidence type="ECO:0000313" key="2">
    <source>
        <dbReference type="EMBL" id="KAB1324948.1"/>
    </source>
</evidence>
<protein>
    <submittedName>
        <fullName evidence="2">Glycosyltransferase family 2 protein</fullName>
    </submittedName>
</protein>
<evidence type="ECO:0000259" key="1">
    <source>
        <dbReference type="Pfam" id="PF00535"/>
    </source>
</evidence>
<dbReference type="Proteomes" id="UP000375690">
    <property type="component" value="Unassembled WGS sequence"/>
</dbReference>
<keyword evidence="2" id="KW-0808">Transferase</keyword>
<dbReference type="GO" id="GO:0016758">
    <property type="term" value="F:hexosyltransferase activity"/>
    <property type="evidence" value="ECO:0007669"/>
    <property type="project" value="UniProtKB-ARBA"/>
</dbReference>
<dbReference type="PANTHER" id="PTHR22916:SF3">
    <property type="entry name" value="UDP-GLCNAC:BETAGAL BETA-1,3-N-ACETYLGLUCOSAMINYLTRANSFERASE-LIKE PROTEIN 1"/>
    <property type="match status" value="1"/>
</dbReference>
<comment type="caution">
    <text evidence="2">The sequence shown here is derived from an EMBL/GenBank/DDBJ whole genome shotgun (WGS) entry which is preliminary data.</text>
</comment>
<sequence length="374" mass="44173">MLLLPNRLISIQFVSAYLLKKLKIENYNMSTLSVIIPCFNNGKFLKEMMDCCLRQTFVDWELIIVDDQSTDNTTHQLIQEYVLRDNRIKFYVRDRLPKGSVVCRNIGFDKSCGKYIIHFDADDLIPETCFERRVCFMEENPDCDYATFPTGAFYDGEPLPVWNGQAYKGVKLDNPDLLSCFLSNNYPFSCWCNIYKRSSIESLQWDEEVLIYTDFSFIVPCILAGLKHKFCDLGNYDYFYRKFKTGKNMCSSFVSDEKCYSTNRLFRLTIEEIKKLPDSEKYLEDFKGLIILHFERLLLEGNVNKINDFISIFENIYPSNYVNKLKRSANMSLSNIPMKLHETWVYFTLFFNFPKKTYWVFFTHALGKFILNRN</sequence>
<accession>A0A6A1XFC4</accession>
<organism evidence="2 3">
    <name type="scientific">Bacteroides ovatus</name>
    <dbReference type="NCBI Taxonomy" id="28116"/>
    <lineage>
        <taxon>Bacteria</taxon>
        <taxon>Pseudomonadati</taxon>
        <taxon>Bacteroidota</taxon>
        <taxon>Bacteroidia</taxon>
        <taxon>Bacteroidales</taxon>
        <taxon>Bacteroidaceae</taxon>
        <taxon>Bacteroides</taxon>
    </lineage>
</organism>
<dbReference type="EMBL" id="VWFC01000019">
    <property type="protein sequence ID" value="KAB1324948.1"/>
    <property type="molecule type" value="Genomic_DNA"/>
</dbReference>
<dbReference type="PANTHER" id="PTHR22916">
    <property type="entry name" value="GLYCOSYLTRANSFERASE"/>
    <property type="match status" value="1"/>
</dbReference>
<dbReference type="Pfam" id="PF00535">
    <property type="entry name" value="Glycos_transf_2"/>
    <property type="match status" value="1"/>
</dbReference>
<dbReference type="InterPro" id="IPR029044">
    <property type="entry name" value="Nucleotide-diphossugar_trans"/>
</dbReference>
<reference evidence="2 3" key="1">
    <citation type="journal article" date="2019" name="Nat. Med.">
        <title>A library of human gut bacterial isolates paired with longitudinal multiomics data enables mechanistic microbiome research.</title>
        <authorList>
            <person name="Poyet M."/>
            <person name="Groussin M."/>
            <person name="Gibbons S.M."/>
            <person name="Avila-Pacheco J."/>
            <person name="Jiang X."/>
            <person name="Kearney S.M."/>
            <person name="Perrotta A.R."/>
            <person name="Berdy B."/>
            <person name="Zhao S."/>
            <person name="Lieberman T.D."/>
            <person name="Swanson P.K."/>
            <person name="Smith M."/>
            <person name="Roesemann S."/>
            <person name="Alexander J.E."/>
            <person name="Rich S.A."/>
            <person name="Livny J."/>
            <person name="Vlamakis H."/>
            <person name="Clish C."/>
            <person name="Bullock K."/>
            <person name="Deik A."/>
            <person name="Scott J."/>
            <person name="Pierce K.A."/>
            <person name="Xavier R.J."/>
            <person name="Alm E.J."/>
        </authorList>
    </citation>
    <scope>NUCLEOTIDE SEQUENCE [LARGE SCALE GENOMIC DNA]</scope>
    <source>
        <strain evidence="2 3">BIOML-A2</strain>
    </source>
</reference>
<dbReference type="Gene3D" id="3.90.550.10">
    <property type="entry name" value="Spore Coat Polysaccharide Biosynthesis Protein SpsA, Chain A"/>
    <property type="match status" value="1"/>
</dbReference>
<proteinExistence type="predicted"/>
<dbReference type="AlphaFoldDB" id="A0A6A1XFC4"/>
<dbReference type="InterPro" id="IPR001173">
    <property type="entry name" value="Glyco_trans_2-like"/>
</dbReference>
<dbReference type="SUPFAM" id="SSF53448">
    <property type="entry name" value="Nucleotide-diphospho-sugar transferases"/>
    <property type="match status" value="1"/>
</dbReference>
<evidence type="ECO:0000313" key="3">
    <source>
        <dbReference type="Proteomes" id="UP000375690"/>
    </source>
</evidence>
<gene>
    <name evidence="2" type="ORF">F3B53_15780</name>
</gene>
<name>A0A6A1XFC4_BACOV</name>
<feature type="domain" description="Glycosyltransferase 2-like" evidence="1">
    <location>
        <begin position="33"/>
        <end position="200"/>
    </location>
</feature>